<dbReference type="InterPro" id="IPR053148">
    <property type="entry name" value="PD-DEXK-like_domain"/>
</dbReference>
<dbReference type="AlphaFoldDB" id="A0A6N8JCL3"/>
<reference evidence="2 3" key="1">
    <citation type="submission" date="2019-12" db="EMBL/GenBank/DDBJ databases">
        <title>The draft genomic sequence of strain Chitinophaga oryziterrae JCM 16595.</title>
        <authorList>
            <person name="Zhang X."/>
        </authorList>
    </citation>
    <scope>NUCLEOTIDE SEQUENCE [LARGE SCALE GENOMIC DNA]</scope>
    <source>
        <strain evidence="2 3">JCM 16595</strain>
    </source>
</reference>
<evidence type="ECO:0000313" key="2">
    <source>
        <dbReference type="EMBL" id="MVT42261.1"/>
    </source>
</evidence>
<sequence length="246" mass="28717">MNTKEVINIEKLVSTIQETNHYFLNQAQKQVNTALTVRNWVIGFHIVEYEKYGDDRAEYGQGLFKEIVNKLKNGGLSSIRERHLYLCKDFYKAYPKILRTASAKLHLSDNQYNTILRTVSAKSLEAPFPQTQTTRFQTDPELLLNKLSFSHFIELLKSDSPAKRSFYEMEAIKNNWSVRDLQRAINSMLFERTGLSTDKQSVLKSHIKEEPLKPEDIFRNPYMLEFLGLEEDELANIIEAEQYKLK</sequence>
<protein>
    <submittedName>
        <fullName evidence="2">DUF1016 family protein</fullName>
    </submittedName>
</protein>
<dbReference type="Proteomes" id="UP000468388">
    <property type="component" value="Unassembled WGS sequence"/>
</dbReference>
<organism evidence="2 3">
    <name type="scientific">Chitinophaga oryziterrae</name>
    <dbReference type="NCBI Taxonomy" id="1031224"/>
    <lineage>
        <taxon>Bacteria</taxon>
        <taxon>Pseudomonadati</taxon>
        <taxon>Bacteroidota</taxon>
        <taxon>Chitinophagia</taxon>
        <taxon>Chitinophagales</taxon>
        <taxon>Chitinophagaceae</taxon>
        <taxon>Chitinophaga</taxon>
    </lineage>
</organism>
<evidence type="ECO:0000259" key="1">
    <source>
        <dbReference type="Pfam" id="PF17761"/>
    </source>
</evidence>
<keyword evidence="3" id="KW-1185">Reference proteome</keyword>
<name>A0A6N8JCL3_9BACT</name>
<dbReference type="PANTHER" id="PTHR30547">
    <property type="entry name" value="UNCHARACTERIZED PROTEIN YHCG-RELATED"/>
    <property type="match status" value="1"/>
</dbReference>
<dbReference type="OrthoDB" id="9801263at2"/>
<dbReference type="RefSeq" id="WP_157300888.1">
    <property type="nucleotide sequence ID" value="NZ_BAAAZB010000005.1"/>
</dbReference>
<evidence type="ECO:0000313" key="3">
    <source>
        <dbReference type="Proteomes" id="UP000468388"/>
    </source>
</evidence>
<accession>A0A6N8JCL3</accession>
<dbReference type="Pfam" id="PF17761">
    <property type="entry name" value="DUF1016_N"/>
    <property type="match status" value="2"/>
</dbReference>
<comment type="caution">
    <text evidence="2">The sequence shown here is derived from an EMBL/GenBank/DDBJ whole genome shotgun (WGS) entry which is preliminary data.</text>
</comment>
<dbReference type="InterPro" id="IPR041527">
    <property type="entry name" value="YhcG_N"/>
</dbReference>
<proteinExistence type="predicted"/>
<dbReference type="PANTHER" id="PTHR30547:SF5">
    <property type="entry name" value="NUCLEASE YHCG-RELATED"/>
    <property type="match status" value="1"/>
</dbReference>
<feature type="domain" description="YhcG N-terminal" evidence="1">
    <location>
        <begin position="141"/>
        <end position="192"/>
    </location>
</feature>
<feature type="domain" description="YhcG N-terminal" evidence="1">
    <location>
        <begin position="25"/>
        <end position="118"/>
    </location>
</feature>
<gene>
    <name evidence="2" type="ORF">GO495_16845</name>
</gene>
<dbReference type="EMBL" id="WRXO01000004">
    <property type="protein sequence ID" value="MVT42261.1"/>
    <property type="molecule type" value="Genomic_DNA"/>
</dbReference>